<comment type="similarity">
    <text evidence="1">Belongs to the MurCDEF family. MurE subfamily.</text>
</comment>
<dbReference type="Gene3D" id="3.90.190.20">
    <property type="entry name" value="Mur ligase, C-terminal domain"/>
    <property type="match status" value="1"/>
</dbReference>
<dbReference type="InterPro" id="IPR005761">
    <property type="entry name" value="UDP-N-AcMur-Glu-dNH2Pim_ligase"/>
</dbReference>
<protein>
    <recommendedName>
        <fullName evidence="7">UDP-N-acetylmuramoyl-L-alanyl-D-glutamate--2, 6-diaminopimelate ligase</fullName>
    </recommendedName>
</protein>
<feature type="domain" description="Mur ligase central" evidence="4">
    <location>
        <begin position="48"/>
        <end position="240"/>
    </location>
</feature>
<dbReference type="NCBIfam" id="TIGR01085">
    <property type="entry name" value="murE"/>
    <property type="match status" value="1"/>
</dbReference>
<evidence type="ECO:0008006" key="7">
    <source>
        <dbReference type="Google" id="ProtNLM"/>
    </source>
</evidence>
<dbReference type="PANTHER" id="PTHR23135">
    <property type="entry name" value="MUR LIGASE FAMILY MEMBER"/>
    <property type="match status" value="1"/>
</dbReference>
<dbReference type="InterPro" id="IPR013221">
    <property type="entry name" value="Mur_ligase_cen"/>
</dbReference>
<dbReference type="EMBL" id="VMFF01000016">
    <property type="protein sequence ID" value="TSC66073.1"/>
    <property type="molecule type" value="Genomic_DNA"/>
</dbReference>
<comment type="subcellular location">
    <subcellularLocation>
        <location evidence="2">Cytoplasm</location>
    </subcellularLocation>
</comment>
<dbReference type="UniPathway" id="UPA00219"/>
<dbReference type="GO" id="GO:0071555">
    <property type="term" value="P:cell wall organization"/>
    <property type="evidence" value="ECO:0007669"/>
    <property type="project" value="UniProtKB-KW"/>
</dbReference>
<dbReference type="GO" id="GO:0005524">
    <property type="term" value="F:ATP binding"/>
    <property type="evidence" value="ECO:0007669"/>
    <property type="project" value="InterPro"/>
</dbReference>
<evidence type="ECO:0000256" key="2">
    <source>
        <dbReference type="RuleBase" id="RU004135"/>
    </source>
</evidence>
<dbReference type="InterPro" id="IPR004101">
    <property type="entry name" value="Mur_ligase_C"/>
</dbReference>
<sequence length="422" mass="46890">MQFFLNIIKAILPKSWLKKIRPFGHGFLAYLAAVWYGFPARKMTVIGITGTSGKSTTTQILSKILNQAGKQTGYITTVEFYDGRKTTLNKHGMSMPGRFLLQRELAEMVAVGCTHAIVECTSEGLSQNRHLGIDFDVALITNLTDAHLEAHGGFEKYKLAKAKLFKALEHSKKKHKIIGLNLDDKHSSFYGAFKASETFGISLKDSKHNSTEFEFEGNTFKVHLPGEFNAYNALMAVACASKLGVNDPHIIQKALDQIIEIPGRMQLIENQKGFKVYLDYAPEPAGMSSALKAVAMMPHAKLIHVFGSTGGHRDSSKRFEFGKISSSYSDVIIITNDDVYDSDPEEIAGDIEKGIATNPNRKENIKVLTILDRKEAIRAAIQLAQTDDILIITGKGSEQFLVLPGNERIEWDEKRIIEELLK</sequence>
<dbReference type="GO" id="GO:0051301">
    <property type="term" value="P:cell division"/>
    <property type="evidence" value="ECO:0007669"/>
    <property type="project" value="UniProtKB-KW"/>
</dbReference>
<evidence type="ECO:0000259" key="4">
    <source>
        <dbReference type="Pfam" id="PF08245"/>
    </source>
</evidence>
<evidence type="ECO:0000313" key="5">
    <source>
        <dbReference type="EMBL" id="TSC66073.1"/>
    </source>
</evidence>
<dbReference type="AlphaFoldDB" id="A0A554JCG0"/>
<evidence type="ECO:0000259" key="3">
    <source>
        <dbReference type="Pfam" id="PF02875"/>
    </source>
</evidence>
<dbReference type="GO" id="GO:0016881">
    <property type="term" value="F:acid-amino acid ligase activity"/>
    <property type="evidence" value="ECO:0007669"/>
    <property type="project" value="InterPro"/>
</dbReference>
<comment type="pathway">
    <text evidence="2">Cell wall biogenesis; peptidoglycan biosynthesis.</text>
</comment>
<dbReference type="SUPFAM" id="SSF53623">
    <property type="entry name" value="MurD-like peptide ligases, catalytic domain"/>
    <property type="match status" value="1"/>
</dbReference>
<dbReference type="SUPFAM" id="SSF53244">
    <property type="entry name" value="MurD-like peptide ligases, peptide-binding domain"/>
    <property type="match status" value="1"/>
</dbReference>
<dbReference type="InterPro" id="IPR036565">
    <property type="entry name" value="Mur-like_cat_sf"/>
</dbReference>
<proteinExistence type="inferred from homology"/>
<dbReference type="GO" id="GO:0009252">
    <property type="term" value="P:peptidoglycan biosynthetic process"/>
    <property type="evidence" value="ECO:0007669"/>
    <property type="project" value="UniProtKB-UniPathway"/>
</dbReference>
<comment type="caution">
    <text evidence="5">The sequence shown here is derived from an EMBL/GenBank/DDBJ whole genome shotgun (WGS) entry which is preliminary data.</text>
</comment>
<dbReference type="GO" id="GO:0008360">
    <property type="term" value="P:regulation of cell shape"/>
    <property type="evidence" value="ECO:0007669"/>
    <property type="project" value="UniProtKB-KW"/>
</dbReference>
<dbReference type="PANTHER" id="PTHR23135:SF4">
    <property type="entry name" value="UDP-N-ACETYLMURAMOYL-L-ALANYL-D-GLUTAMATE--2,6-DIAMINOPIMELATE LIGASE MURE HOMOLOG, CHLOROPLASTIC"/>
    <property type="match status" value="1"/>
</dbReference>
<dbReference type="Pfam" id="PF02875">
    <property type="entry name" value="Mur_ligase_C"/>
    <property type="match status" value="1"/>
</dbReference>
<evidence type="ECO:0000256" key="1">
    <source>
        <dbReference type="ARBA" id="ARBA00005898"/>
    </source>
</evidence>
<reference evidence="5 6" key="1">
    <citation type="submission" date="2017-07" db="EMBL/GenBank/DDBJ databases">
        <title>Mechanisms for carbon and nitrogen cycling indicate functional differentiation within the Candidate Phyla Radiation.</title>
        <authorList>
            <person name="Danczak R.E."/>
            <person name="Johnston M.D."/>
            <person name="Kenah C."/>
            <person name="Slattery M."/>
            <person name="Wrighton K.C."/>
            <person name="Wilkins M.J."/>
        </authorList>
    </citation>
    <scope>NUCLEOTIDE SEQUENCE [LARGE SCALE GENOMIC DNA]</scope>
    <source>
        <strain evidence="5">Gr01-1014_77</strain>
    </source>
</reference>
<keyword evidence="2" id="KW-0131">Cell cycle</keyword>
<gene>
    <name evidence="5" type="ORF">G01um101477_229</name>
</gene>
<dbReference type="Proteomes" id="UP000319613">
    <property type="component" value="Unassembled WGS sequence"/>
</dbReference>
<dbReference type="InterPro" id="IPR036615">
    <property type="entry name" value="Mur_ligase_C_dom_sf"/>
</dbReference>
<dbReference type="Gene3D" id="3.40.1190.10">
    <property type="entry name" value="Mur-like, catalytic domain"/>
    <property type="match status" value="1"/>
</dbReference>
<dbReference type="Pfam" id="PF08245">
    <property type="entry name" value="Mur_ligase_M"/>
    <property type="match status" value="1"/>
</dbReference>
<evidence type="ECO:0000313" key="6">
    <source>
        <dbReference type="Proteomes" id="UP000319613"/>
    </source>
</evidence>
<feature type="domain" description="Mur ligase C-terminal" evidence="3">
    <location>
        <begin position="263"/>
        <end position="396"/>
    </location>
</feature>
<keyword evidence="2" id="KW-0133">Cell shape</keyword>
<keyword evidence="2" id="KW-0961">Cell wall biogenesis/degradation</keyword>
<organism evidence="5 6">
    <name type="scientific">Candidatus Doudnabacteria bacterium Gr01-1014_77</name>
    <dbReference type="NCBI Taxonomy" id="2017133"/>
    <lineage>
        <taxon>Bacteria</taxon>
        <taxon>Candidatus Doudnaibacteriota</taxon>
    </lineage>
</organism>
<name>A0A554JCG0_9BACT</name>
<dbReference type="GO" id="GO:0005737">
    <property type="term" value="C:cytoplasm"/>
    <property type="evidence" value="ECO:0007669"/>
    <property type="project" value="UniProtKB-SubCell"/>
</dbReference>
<keyword evidence="2" id="KW-0573">Peptidoglycan synthesis</keyword>
<keyword evidence="2" id="KW-0132">Cell division</keyword>
<accession>A0A554JCG0</accession>